<dbReference type="EMBL" id="MN877442">
    <property type="protein sequence ID" value="QHZ59807.1"/>
    <property type="molecule type" value="Genomic_DNA"/>
</dbReference>
<reference evidence="2 3" key="1">
    <citation type="submission" date="2019-12" db="EMBL/GenBank/DDBJ databases">
        <title>Alteromonas phage V22 represents a new genus of marine bacteriophages that requires a novel tail fiber chaperone for host recognition.</title>
        <authorList>
            <person name="Gonzalez-Serrano R."/>
            <person name="Dunne M."/>
            <person name="Rosselli R."/>
            <person name="Martin-Cuadrado A.-B."/>
            <person name="Grosboillot V."/>
            <person name="Zinsli L."/>
            <person name="Roda-Garcia J.J."/>
            <person name="Loessner M.J."/>
            <person name="Rodriguez-Valera F."/>
        </authorList>
    </citation>
    <scope>NUCLEOTIDE SEQUENCE [LARGE SCALE GENOMIC DNA]</scope>
</reference>
<proteinExistence type="predicted"/>
<dbReference type="InterPro" id="IPR036249">
    <property type="entry name" value="Thioredoxin-like_sf"/>
</dbReference>
<organism evidence="2 3">
    <name type="scientific">Alteromonas phage vB_AmeM_PT11-V22</name>
    <dbReference type="NCBI Taxonomy" id="2704031"/>
    <lineage>
        <taxon>Viruses</taxon>
        <taxon>Duplodnaviria</taxon>
        <taxon>Heunggongvirae</taxon>
        <taxon>Uroviricota</taxon>
        <taxon>Caudoviricetes</taxon>
        <taxon>Myoalterovirus</taxon>
        <taxon>Myoalterovirus PT11V22</taxon>
    </lineage>
</organism>
<accession>A0A6C0R1X5</accession>
<evidence type="ECO:0000313" key="3">
    <source>
        <dbReference type="Proteomes" id="UP000479357"/>
    </source>
</evidence>
<dbReference type="KEGG" id="vg:55626471"/>
<dbReference type="RefSeq" id="YP_009855731.1">
    <property type="nucleotide sequence ID" value="NC_048847.1"/>
</dbReference>
<protein>
    <submittedName>
        <fullName evidence="2">Thioredoxin</fullName>
    </submittedName>
</protein>
<dbReference type="SUPFAM" id="SSF52833">
    <property type="entry name" value="Thioredoxin-like"/>
    <property type="match status" value="1"/>
</dbReference>
<name>A0A6C0R1X5_9CAUD</name>
<dbReference type="Pfam" id="PF13192">
    <property type="entry name" value="Thioredoxin_3"/>
    <property type="match status" value="1"/>
</dbReference>
<dbReference type="Proteomes" id="UP000479357">
    <property type="component" value="Segment"/>
</dbReference>
<dbReference type="InterPro" id="IPR012336">
    <property type="entry name" value="Thioredoxin-like_fold"/>
</dbReference>
<dbReference type="Gene3D" id="3.40.30.10">
    <property type="entry name" value="Glutaredoxin"/>
    <property type="match status" value="1"/>
</dbReference>
<dbReference type="CDD" id="cd02947">
    <property type="entry name" value="TRX_family"/>
    <property type="match status" value="1"/>
</dbReference>
<keyword evidence="3" id="KW-1185">Reference proteome</keyword>
<evidence type="ECO:0000259" key="1">
    <source>
        <dbReference type="Pfam" id="PF13192"/>
    </source>
</evidence>
<feature type="domain" description="Thioredoxin-like fold" evidence="1">
    <location>
        <begin position="10"/>
        <end position="67"/>
    </location>
</feature>
<evidence type="ECO:0000313" key="2">
    <source>
        <dbReference type="EMBL" id="QHZ59807.1"/>
    </source>
</evidence>
<sequence length="71" mass="7676">MKLASAAWCSACQPVKKYIEENNLDVEVLDIDTNMEEAQKAGVRGIPALIESGKVSVVGAENIMKKLKEGL</sequence>
<dbReference type="GeneID" id="55626471"/>